<keyword evidence="3 5" id="KW-1133">Transmembrane helix</keyword>
<dbReference type="PANTHER" id="PTHR20661">
    <property type="entry name" value="PHOSPHATIDYLINOSITOL-GLYCAN BIOSYNTHESIS CLASS W PROTEIN"/>
    <property type="match status" value="1"/>
</dbReference>
<feature type="non-terminal residue" evidence="6">
    <location>
        <position position="1"/>
    </location>
</feature>
<dbReference type="Proteomes" id="UP001165060">
    <property type="component" value="Unassembled WGS sequence"/>
</dbReference>
<feature type="transmembrane region" description="Helical" evidence="5">
    <location>
        <begin position="52"/>
        <end position="72"/>
    </location>
</feature>
<dbReference type="EMBL" id="BRYB01006316">
    <property type="protein sequence ID" value="GMI54996.1"/>
    <property type="molecule type" value="Genomic_DNA"/>
</dbReference>
<evidence type="ECO:0000256" key="1">
    <source>
        <dbReference type="ARBA" id="ARBA00004141"/>
    </source>
</evidence>
<dbReference type="InterPro" id="IPR009447">
    <property type="entry name" value="PIGW/GWT1"/>
</dbReference>
<proteinExistence type="predicted"/>
<sequence>RHCIWLPPPSSPSSSPPPHVRNLLLAASLLWASFLASTSLLAIPVSRRSTNLPYALWGAAVNTSLLLGFALVASRHPSVRASPGFKAVNRNGLLVFVVANLLTGAANLAVDTIAAGPGVGTAATAAYIAVVDLFALALDWLDVTVKL</sequence>
<comment type="subcellular location">
    <subcellularLocation>
        <location evidence="1">Membrane</location>
        <topology evidence="1">Multi-pass membrane protein</topology>
    </subcellularLocation>
</comment>
<dbReference type="Pfam" id="PF06423">
    <property type="entry name" value="GWT1"/>
    <property type="match status" value="1"/>
</dbReference>
<feature type="transmembrane region" description="Helical" evidence="5">
    <location>
        <begin position="122"/>
        <end position="141"/>
    </location>
</feature>
<name>A0ABQ6NBE5_9STRA</name>
<evidence type="ECO:0000256" key="5">
    <source>
        <dbReference type="SAM" id="Phobius"/>
    </source>
</evidence>
<evidence type="ECO:0000313" key="6">
    <source>
        <dbReference type="EMBL" id="GMI54996.1"/>
    </source>
</evidence>
<dbReference type="PANTHER" id="PTHR20661:SF0">
    <property type="entry name" value="PHOSPHATIDYLINOSITOL-GLYCAN BIOSYNTHESIS CLASS W PROTEIN"/>
    <property type="match status" value="1"/>
</dbReference>
<feature type="transmembrane region" description="Helical" evidence="5">
    <location>
        <begin position="93"/>
        <end position="110"/>
    </location>
</feature>
<protein>
    <submittedName>
        <fullName evidence="6">Uncharacterized protein</fullName>
    </submittedName>
</protein>
<evidence type="ECO:0000256" key="3">
    <source>
        <dbReference type="ARBA" id="ARBA00022989"/>
    </source>
</evidence>
<evidence type="ECO:0000256" key="4">
    <source>
        <dbReference type="ARBA" id="ARBA00023136"/>
    </source>
</evidence>
<accession>A0ABQ6NBE5</accession>
<comment type="caution">
    <text evidence="6">The sequence shown here is derived from an EMBL/GenBank/DDBJ whole genome shotgun (WGS) entry which is preliminary data.</text>
</comment>
<evidence type="ECO:0000313" key="7">
    <source>
        <dbReference type="Proteomes" id="UP001165060"/>
    </source>
</evidence>
<keyword evidence="4 5" id="KW-0472">Membrane</keyword>
<gene>
    <name evidence="6" type="ORF">TeGR_g15117</name>
</gene>
<keyword evidence="7" id="KW-1185">Reference proteome</keyword>
<organism evidence="6 7">
    <name type="scientific">Tetraparma gracilis</name>
    <dbReference type="NCBI Taxonomy" id="2962635"/>
    <lineage>
        <taxon>Eukaryota</taxon>
        <taxon>Sar</taxon>
        <taxon>Stramenopiles</taxon>
        <taxon>Ochrophyta</taxon>
        <taxon>Bolidophyceae</taxon>
        <taxon>Parmales</taxon>
        <taxon>Triparmaceae</taxon>
        <taxon>Tetraparma</taxon>
    </lineage>
</organism>
<evidence type="ECO:0000256" key="2">
    <source>
        <dbReference type="ARBA" id="ARBA00022692"/>
    </source>
</evidence>
<keyword evidence="2 5" id="KW-0812">Transmembrane</keyword>
<reference evidence="6 7" key="1">
    <citation type="journal article" date="2023" name="Commun. Biol.">
        <title>Genome analysis of Parmales, the sister group of diatoms, reveals the evolutionary specialization of diatoms from phago-mixotrophs to photoautotrophs.</title>
        <authorList>
            <person name="Ban H."/>
            <person name="Sato S."/>
            <person name="Yoshikawa S."/>
            <person name="Yamada K."/>
            <person name="Nakamura Y."/>
            <person name="Ichinomiya M."/>
            <person name="Sato N."/>
            <person name="Blanc-Mathieu R."/>
            <person name="Endo H."/>
            <person name="Kuwata A."/>
            <person name="Ogata H."/>
        </authorList>
    </citation>
    <scope>NUCLEOTIDE SEQUENCE [LARGE SCALE GENOMIC DNA]</scope>
</reference>